<evidence type="ECO:0000313" key="3">
    <source>
        <dbReference type="EMBL" id="SEK12054.1"/>
    </source>
</evidence>
<reference evidence="4" key="2">
    <citation type="submission" date="2016-10" db="EMBL/GenBank/DDBJ databases">
        <authorList>
            <person name="Varghese N."/>
            <person name="Submissions S."/>
        </authorList>
    </citation>
    <scope>NUCLEOTIDE SEQUENCE [LARGE SCALE GENOMIC DNA]</scope>
    <source>
        <strain evidence="4">LMG 26031</strain>
    </source>
</reference>
<organism evidence="2 4">
    <name type="scientific">Paraburkholderia diazotrophica</name>
    <dbReference type="NCBI Taxonomy" id="667676"/>
    <lineage>
        <taxon>Bacteria</taxon>
        <taxon>Pseudomonadati</taxon>
        <taxon>Pseudomonadota</taxon>
        <taxon>Betaproteobacteria</taxon>
        <taxon>Burkholderiales</taxon>
        <taxon>Burkholderiaceae</taxon>
        <taxon>Paraburkholderia</taxon>
    </lineage>
</organism>
<dbReference type="Pfam" id="PF05598">
    <property type="entry name" value="DUF772"/>
    <property type="match status" value="1"/>
</dbReference>
<dbReference type="InterPro" id="IPR008490">
    <property type="entry name" value="Transposase_InsH_N"/>
</dbReference>
<dbReference type="Proteomes" id="UP000198866">
    <property type="component" value="Unassembled WGS sequence"/>
</dbReference>
<dbReference type="EMBL" id="FNYE01000008">
    <property type="protein sequence ID" value="SEJ22623.1"/>
    <property type="molecule type" value="Genomic_DNA"/>
</dbReference>
<proteinExistence type="predicted"/>
<evidence type="ECO:0000259" key="1">
    <source>
        <dbReference type="Pfam" id="PF05598"/>
    </source>
</evidence>
<sequence>MKQQTLAMAADQGAGFETRRKRTRRDEFLDTMNTIVPWTELCAVIEPYYPKRGNGRPPIGLERMLRIHFVQHWFNLADFACEEALYDSTSLRRF</sequence>
<keyword evidence="4" id="KW-1185">Reference proteome</keyword>
<feature type="non-terminal residue" evidence="2">
    <location>
        <position position="94"/>
    </location>
</feature>
<dbReference type="RefSeq" id="WP_143062256.1">
    <property type="nucleotide sequence ID" value="NZ_FNYE01000008.1"/>
</dbReference>
<dbReference type="STRING" id="667676.SAMN05192539_10081"/>
<evidence type="ECO:0000313" key="4">
    <source>
        <dbReference type="Proteomes" id="UP000198866"/>
    </source>
</evidence>
<accession>A0A1H6X0E0</accession>
<name>A0A1H6X0E0_9BURK</name>
<protein>
    <submittedName>
        <fullName evidence="2">Transposase, IS5 family</fullName>
    </submittedName>
</protein>
<gene>
    <name evidence="2" type="ORF">SAMN05192539_10081</name>
    <name evidence="3" type="ORF">SAMN05192539_105531</name>
</gene>
<dbReference type="AlphaFoldDB" id="A0A1H6X0E0"/>
<dbReference type="OrthoDB" id="9774608at2"/>
<dbReference type="PANTHER" id="PTHR35604">
    <property type="entry name" value="TRANSPOSASE INSH FOR INSERTION SEQUENCE ELEMENT IS5A-RELATED"/>
    <property type="match status" value="1"/>
</dbReference>
<reference evidence="2" key="1">
    <citation type="submission" date="2016-10" db="EMBL/GenBank/DDBJ databases">
        <authorList>
            <person name="de Groot N.N."/>
        </authorList>
    </citation>
    <scope>NUCLEOTIDE SEQUENCE [LARGE SCALE GENOMIC DNA]</scope>
    <source>
        <strain evidence="2">LMG 26031</strain>
    </source>
</reference>
<evidence type="ECO:0000313" key="2">
    <source>
        <dbReference type="EMBL" id="SEJ22623.1"/>
    </source>
</evidence>
<dbReference type="EMBL" id="FNYE01000055">
    <property type="protein sequence ID" value="SEK12054.1"/>
    <property type="molecule type" value="Genomic_DNA"/>
</dbReference>
<dbReference type="PANTHER" id="PTHR35604:SF2">
    <property type="entry name" value="TRANSPOSASE INSH FOR INSERTION SEQUENCE ELEMENT IS5A-RELATED"/>
    <property type="match status" value="1"/>
</dbReference>
<feature type="domain" description="Transposase InsH N-terminal" evidence="1">
    <location>
        <begin position="20"/>
        <end position="94"/>
    </location>
</feature>